<evidence type="ECO:0000313" key="2">
    <source>
        <dbReference type="EMBL" id="KIK04054.1"/>
    </source>
</evidence>
<dbReference type="Proteomes" id="UP000054477">
    <property type="component" value="Unassembled WGS sequence"/>
</dbReference>
<name>A0A0C9XQY0_9AGAR</name>
<keyword evidence="3" id="KW-1185">Reference proteome</keyword>
<dbReference type="InterPro" id="IPR008906">
    <property type="entry name" value="HATC_C_dom"/>
</dbReference>
<protein>
    <recommendedName>
        <fullName evidence="1">HAT C-terminal dimerisation domain-containing protein</fullName>
    </recommendedName>
</protein>
<dbReference type="EMBL" id="KN838573">
    <property type="protein sequence ID" value="KIK04054.1"/>
    <property type="molecule type" value="Genomic_DNA"/>
</dbReference>
<reference evidence="3" key="2">
    <citation type="submission" date="2015-01" db="EMBL/GenBank/DDBJ databases">
        <title>Evolutionary Origins and Diversification of the Mycorrhizal Mutualists.</title>
        <authorList>
            <consortium name="DOE Joint Genome Institute"/>
            <consortium name="Mycorrhizal Genomics Consortium"/>
            <person name="Kohler A."/>
            <person name="Kuo A."/>
            <person name="Nagy L.G."/>
            <person name="Floudas D."/>
            <person name="Copeland A."/>
            <person name="Barry K.W."/>
            <person name="Cichocki N."/>
            <person name="Veneault-Fourrey C."/>
            <person name="LaButti K."/>
            <person name="Lindquist E.A."/>
            <person name="Lipzen A."/>
            <person name="Lundell T."/>
            <person name="Morin E."/>
            <person name="Murat C."/>
            <person name="Riley R."/>
            <person name="Ohm R."/>
            <person name="Sun H."/>
            <person name="Tunlid A."/>
            <person name="Henrissat B."/>
            <person name="Grigoriev I.V."/>
            <person name="Hibbett D.S."/>
            <person name="Martin F."/>
        </authorList>
    </citation>
    <scope>NUCLEOTIDE SEQUENCE [LARGE SCALE GENOMIC DNA]</scope>
    <source>
        <strain evidence="3">LaAM-08-1</strain>
    </source>
</reference>
<dbReference type="OrthoDB" id="3065286at2759"/>
<feature type="non-terminal residue" evidence="2">
    <location>
        <position position="125"/>
    </location>
</feature>
<dbReference type="AlphaFoldDB" id="A0A0C9XQY0"/>
<feature type="domain" description="HAT C-terminal dimerisation" evidence="1">
    <location>
        <begin position="21"/>
        <end position="71"/>
    </location>
</feature>
<accession>A0A0C9XQY0</accession>
<dbReference type="GO" id="GO:0046983">
    <property type="term" value="F:protein dimerization activity"/>
    <property type="evidence" value="ECO:0007669"/>
    <property type="project" value="InterPro"/>
</dbReference>
<evidence type="ECO:0000259" key="1">
    <source>
        <dbReference type="Pfam" id="PF05699"/>
    </source>
</evidence>
<organism evidence="2 3">
    <name type="scientific">Laccaria amethystina LaAM-08-1</name>
    <dbReference type="NCBI Taxonomy" id="1095629"/>
    <lineage>
        <taxon>Eukaryota</taxon>
        <taxon>Fungi</taxon>
        <taxon>Dikarya</taxon>
        <taxon>Basidiomycota</taxon>
        <taxon>Agaricomycotina</taxon>
        <taxon>Agaricomycetes</taxon>
        <taxon>Agaricomycetidae</taxon>
        <taxon>Agaricales</taxon>
        <taxon>Agaricineae</taxon>
        <taxon>Hydnangiaceae</taxon>
        <taxon>Laccaria</taxon>
    </lineage>
</organism>
<gene>
    <name evidence="2" type="ORF">K443DRAFT_93817</name>
</gene>
<proteinExistence type="predicted"/>
<dbReference type="Pfam" id="PF05699">
    <property type="entry name" value="Dimer_Tnp_hAT"/>
    <property type="match status" value="1"/>
</dbReference>
<sequence>ENIFDALPTLTAPAPTELCNELERYLNTDIEDVTDPIRWWYGKKTTCPQLHRMGLDYLMIPGLSYNLHSMIRLSVQSTHALMRFGGWSLRGYVQDSDVKAVAVSVEVPANTAEDKLAADWDAILD</sequence>
<dbReference type="SUPFAM" id="SSF53098">
    <property type="entry name" value="Ribonuclease H-like"/>
    <property type="match status" value="1"/>
</dbReference>
<dbReference type="InterPro" id="IPR012337">
    <property type="entry name" value="RNaseH-like_sf"/>
</dbReference>
<reference evidence="2 3" key="1">
    <citation type="submission" date="2014-04" db="EMBL/GenBank/DDBJ databases">
        <authorList>
            <consortium name="DOE Joint Genome Institute"/>
            <person name="Kuo A."/>
            <person name="Kohler A."/>
            <person name="Nagy L.G."/>
            <person name="Floudas D."/>
            <person name="Copeland A."/>
            <person name="Barry K.W."/>
            <person name="Cichocki N."/>
            <person name="Veneault-Fourrey C."/>
            <person name="LaButti K."/>
            <person name="Lindquist E.A."/>
            <person name="Lipzen A."/>
            <person name="Lundell T."/>
            <person name="Morin E."/>
            <person name="Murat C."/>
            <person name="Sun H."/>
            <person name="Tunlid A."/>
            <person name="Henrissat B."/>
            <person name="Grigoriev I.V."/>
            <person name="Hibbett D.S."/>
            <person name="Martin F."/>
            <person name="Nordberg H.P."/>
            <person name="Cantor M.N."/>
            <person name="Hua S.X."/>
        </authorList>
    </citation>
    <scope>NUCLEOTIDE SEQUENCE [LARGE SCALE GENOMIC DNA]</scope>
    <source>
        <strain evidence="2 3">LaAM-08-1</strain>
    </source>
</reference>
<dbReference type="HOGENOM" id="CLU_009123_13_0_1"/>
<evidence type="ECO:0000313" key="3">
    <source>
        <dbReference type="Proteomes" id="UP000054477"/>
    </source>
</evidence>